<dbReference type="GO" id="GO:0005576">
    <property type="term" value="C:extracellular region"/>
    <property type="evidence" value="ECO:0007669"/>
    <property type="project" value="UniProtKB-SubCell"/>
</dbReference>
<name>A0A8S1CN93_9INSE</name>
<comment type="subcellular location">
    <subcellularLocation>
        <location evidence="1">Secreted</location>
    </subcellularLocation>
</comment>
<evidence type="ECO:0000256" key="3">
    <source>
        <dbReference type="ARBA" id="ARBA00022525"/>
    </source>
</evidence>
<dbReference type="InterPro" id="IPR017996">
    <property type="entry name" value="MRJP/yellow-related"/>
</dbReference>
<sequence length="488" mass="55229">MSPFFAAILFHGLCLSHAIDFTTVYEWDRFDFVWPSGADTSIEQINQKFIPDVEFRFMAVFGERLFLSLRMNDRIPATLVWLPTSGTSTAPKLAPFPSRHLHKQDNCDSIQRAEGMETDTDGWLWVLDNGSSKCPSKIWIFDLLSNNDTTIKRVHQFPDAVVSHAIGARRLCDIVLDKTQDDFLAYITDAESEQIVVYSRQMDKSWSVKTSGKWVSLALSPDREARQLYLRRYGSNELFSVSVSELKNEGAISAAVVKLVGIWTATPYRMLIDSANVLYAAFHNRNYLSKWNTAEPFREQRFHEVGDLGAHWPFTFALDANGILWMTERNETEGETETRHKLLKTEFGVRSYLFGPTASTSTFSFYAIAILLFVCCSVLSGPVITWLILRMRRKETPLMQISLDNRAEMSVSVDSAVYDDVGPENSNTAPPEEARPENPDEPLYADLDPEPLTSADCDYVIVRNPSPEPYEVPLRLGNTNAGKTTNEK</sequence>
<dbReference type="PANTHER" id="PTHR10009:SF18">
    <property type="entry name" value="PROTEIN YELLOW-LIKE PROTEIN"/>
    <property type="match status" value="1"/>
</dbReference>
<dbReference type="Pfam" id="PF03022">
    <property type="entry name" value="MRJP"/>
    <property type="match status" value="2"/>
</dbReference>
<evidence type="ECO:0000313" key="7">
    <source>
        <dbReference type="EMBL" id="CAB3366833.1"/>
    </source>
</evidence>
<evidence type="ECO:0000313" key="8">
    <source>
        <dbReference type="Proteomes" id="UP000494165"/>
    </source>
</evidence>
<feature type="region of interest" description="Disordered" evidence="4">
    <location>
        <begin position="418"/>
        <end position="452"/>
    </location>
</feature>
<dbReference type="Gene3D" id="2.120.10.30">
    <property type="entry name" value="TolB, C-terminal domain"/>
    <property type="match status" value="1"/>
</dbReference>
<evidence type="ECO:0008006" key="9">
    <source>
        <dbReference type="Google" id="ProtNLM"/>
    </source>
</evidence>
<comment type="caution">
    <text evidence="7">The sequence shown here is derived from an EMBL/GenBank/DDBJ whole genome shotgun (WGS) entry which is preliminary data.</text>
</comment>
<dbReference type="EMBL" id="CADEPI010000027">
    <property type="protein sequence ID" value="CAB3366833.1"/>
    <property type="molecule type" value="Genomic_DNA"/>
</dbReference>
<accession>A0A8S1CN93</accession>
<dbReference type="AlphaFoldDB" id="A0A8S1CN93"/>
<feature type="signal peptide" evidence="6">
    <location>
        <begin position="1"/>
        <end position="18"/>
    </location>
</feature>
<feature type="transmembrane region" description="Helical" evidence="5">
    <location>
        <begin position="363"/>
        <end position="389"/>
    </location>
</feature>
<feature type="compositionally biased region" description="Polar residues" evidence="4">
    <location>
        <begin position="477"/>
        <end position="488"/>
    </location>
</feature>
<dbReference type="InterPro" id="IPR011042">
    <property type="entry name" value="6-blade_b-propeller_TolB-like"/>
</dbReference>
<dbReference type="PANTHER" id="PTHR10009">
    <property type="entry name" value="PROTEIN YELLOW-RELATED"/>
    <property type="match status" value="1"/>
</dbReference>
<comment type="similarity">
    <text evidence="2">Belongs to the major royal jelly protein family.</text>
</comment>
<evidence type="ECO:0000256" key="6">
    <source>
        <dbReference type="SAM" id="SignalP"/>
    </source>
</evidence>
<dbReference type="OrthoDB" id="6624404at2759"/>
<evidence type="ECO:0000256" key="2">
    <source>
        <dbReference type="ARBA" id="ARBA00009127"/>
    </source>
</evidence>
<organism evidence="7 8">
    <name type="scientific">Cloeon dipterum</name>
    <dbReference type="NCBI Taxonomy" id="197152"/>
    <lineage>
        <taxon>Eukaryota</taxon>
        <taxon>Metazoa</taxon>
        <taxon>Ecdysozoa</taxon>
        <taxon>Arthropoda</taxon>
        <taxon>Hexapoda</taxon>
        <taxon>Insecta</taxon>
        <taxon>Pterygota</taxon>
        <taxon>Palaeoptera</taxon>
        <taxon>Ephemeroptera</taxon>
        <taxon>Pisciforma</taxon>
        <taxon>Baetidae</taxon>
        <taxon>Cloeon</taxon>
    </lineage>
</organism>
<keyword evidence="3" id="KW-0964">Secreted</keyword>
<evidence type="ECO:0000256" key="1">
    <source>
        <dbReference type="ARBA" id="ARBA00004613"/>
    </source>
</evidence>
<dbReference type="Proteomes" id="UP000494165">
    <property type="component" value="Unassembled WGS sequence"/>
</dbReference>
<feature type="region of interest" description="Disordered" evidence="4">
    <location>
        <begin position="464"/>
        <end position="488"/>
    </location>
</feature>
<keyword evidence="6" id="KW-0732">Signal</keyword>
<keyword evidence="8" id="KW-1185">Reference proteome</keyword>
<gene>
    <name evidence="7" type="ORF">CLODIP_2_CD13335</name>
</gene>
<keyword evidence="5" id="KW-1133">Transmembrane helix</keyword>
<keyword evidence="5" id="KW-0812">Transmembrane</keyword>
<protein>
    <recommendedName>
        <fullName evidence="9">Bee-milk protein</fullName>
    </recommendedName>
</protein>
<keyword evidence="5" id="KW-0472">Membrane</keyword>
<feature type="chain" id="PRO_5035798385" description="Bee-milk protein" evidence="6">
    <location>
        <begin position="19"/>
        <end position="488"/>
    </location>
</feature>
<evidence type="ECO:0000256" key="4">
    <source>
        <dbReference type="SAM" id="MobiDB-lite"/>
    </source>
</evidence>
<evidence type="ECO:0000256" key="5">
    <source>
        <dbReference type="SAM" id="Phobius"/>
    </source>
</evidence>
<dbReference type="SUPFAM" id="SSF101898">
    <property type="entry name" value="NHL repeat"/>
    <property type="match status" value="1"/>
</dbReference>
<reference evidence="7 8" key="1">
    <citation type="submission" date="2020-04" db="EMBL/GenBank/DDBJ databases">
        <authorList>
            <person name="Alioto T."/>
            <person name="Alioto T."/>
            <person name="Gomez Garrido J."/>
        </authorList>
    </citation>
    <scope>NUCLEOTIDE SEQUENCE [LARGE SCALE GENOMIC DNA]</scope>
</reference>
<proteinExistence type="inferred from homology"/>